<dbReference type="Proteomes" id="UP001469553">
    <property type="component" value="Unassembled WGS sequence"/>
</dbReference>
<protein>
    <submittedName>
        <fullName evidence="1">Uncharacterized protein</fullName>
    </submittedName>
</protein>
<sequence length="158" mass="18059">MGGTEKLPLPNELLAEENYSWPWECHGDMMEKKKLYDKVMLLTRLKAEEVIVVREVKQHWEFLRIVVGTLEELSSQLSEGVTQQGSIEALMGRGREGLLCLLRRRLSAVRAQQGAARTTYQRVLELQGLSLDDSSTDDENWTVALLMKKFDLPQKQSP</sequence>
<gene>
    <name evidence="1" type="ORF">AMECASPLE_035785</name>
</gene>
<evidence type="ECO:0000313" key="2">
    <source>
        <dbReference type="Proteomes" id="UP001469553"/>
    </source>
</evidence>
<reference evidence="1 2" key="1">
    <citation type="submission" date="2021-06" db="EMBL/GenBank/DDBJ databases">
        <authorList>
            <person name="Palmer J.M."/>
        </authorList>
    </citation>
    <scope>NUCLEOTIDE SEQUENCE [LARGE SCALE GENOMIC DNA]</scope>
    <source>
        <strain evidence="1 2">AS_MEX2019</strain>
        <tissue evidence="1">Muscle</tissue>
    </source>
</reference>
<accession>A0ABV1ADU3</accession>
<comment type="caution">
    <text evidence="1">The sequence shown here is derived from an EMBL/GenBank/DDBJ whole genome shotgun (WGS) entry which is preliminary data.</text>
</comment>
<evidence type="ECO:0000313" key="1">
    <source>
        <dbReference type="EMBL" id="MEQ2316752.1"/>
    </source>
</evidence>
<keyword evidence="2" id="KW-1185">Reference proteome</keyword>
<dbReference type="EMBL" id="JAHRIP010090072">
    <property type="protein sequence ID" value="MEQ2316752.1"/>
    <property type="molecule type" value="Genomic_DNA"/>
</dbReference>
<organism evidence="1 2">
    <name type="scientific">Ameca splendens</name>
    <dbReference type="NCBI Taxonomy" id="208324"/>
    <lineage>
        <taxon>Eukaryota</taxon>
        <taxon>Metazoa</taxon>
        <taxon>Chordata</taxon>
        <taxon>Craniata</taxon>
        <taxon>Vertebrata</taxon>
        <taxon>Euteleostomi</taxon>
        <taxon>Actinopterygii</taxon>
        <taxon>Neopterygii</taxon>
        <taxon>Teleostei</taxon>
        <taxon>Neoteleostei</taxon>
        <taxon>Acanthomorphata</taxon>
        <taxon>Ovalentaria</taxon>
        <taxon>Atherinomorphae</taxon>
        <taxon>Cyprinodontiformes</taxon>
        <taxon>Goodeidae</taxon>
        <taxon>Ameca</taxon>
    </lineage>
</organism>
<proteinExistence type="predicted"/>
<name>A0ABV1ADU3_9TELE</name>